<protein>
    <recommendedName>
        <fullName evidence="3">NAD(P)-binding protein</fullName>
    </recommendedName>
</protein>
<dbReference type="InterPro" id="IPR036291">
    <property type="entry name" value="NAD(P)-bd_dom_sf"/>
</dbReference>
<dbReference type="EMBL" id="ML994657">
    <property type="protein sequence ID" value="KAF2180481.1"/>
    <property type="molecule type" value="Genomic_DNA"/>
</dbReference>
<dbReference type="OrthoDB" id="1933717at2759"/>
<keyword evidence="2" id="KW-1185">Reference proteome</keyword>
<name>A0A6A6DLY4_9PEZI</name>
<gene>
    <name evidence="1" type="ORF">K469DRAFT_714443</name>
</gene>
<evidence type="ECO:0000313" key="1">
    <source>
        <dbReference type="EMBL" id="KAF2180481.1"/>
    </source>
</evidence>
<sequence>MEGALFDGITAQKPSPLGIRDAWNTAYGVNVTGTQVMAHVSVPLLLKSKDPRLLFVISGLSSLANCSTGRVPVSQKGGVSVGWPKPPEPSVITYRASKAALNMLMLDWVRLKVWAISPGFLTTGLGGVGAETMKEHGAGDPAFAGRFIKDVAEGVRDEDVGKVINRDGVDAW</sequence>
<proteinExistence type="predicted"/>
<evidence type="ECO:0008006" key="3">
    <source>
        <dbReference type="Google" id="ProtNLM"/>
    </source>
</evidence>
<evidence type="ECO:0000313" key="2">
    <source>
        <dbReference type="Proteomes" id="UP000800200"/>
    </source>
</evidence>
<dbReference type="Proteomes" id="UP000800200">
    <property type="component" value="Unassembled WGS sequence"/>
</dbReference>
<reference evidence="1" key="1">
    <citation type="journal article" date="2020" name="Stud. Mycol.">
        <title>101 Dothideomycetes genomes: a test case for predicting lifestyles and emergence of pathogens.</title>
        <authorList>
            <person name="Haridas S."/>
            <person name="Albert R."/>
            <person name="Binder M."/>
            <person name="Bloem J."/>
            <person name="Labutti K."/>
            <person name="Salamov A."/>
            <person name="Andreopoulos B."/>
            <person name="Baker S."/>
            <person name="Barry K."/>
            <person name="Bills G."/>
            <person name="Bluhm B."/>
            <person name="Cannon C."/>
            <person name="Castanera R."/>
            <person name="Culley D."/>
            <person name="Daum C."/>
            <person name="Ezra D."/>
            <person name="Gonzalez J."/>
            <person name="Henrissat B."/>
            <person name="Kuo A."/>
            <person name="Liang C."/>
            <person name="Lipzen A."/>
            <person name="Lutzoni F."/>
            <person name="Magnuson J."/>
            <person name="Mondo S."/>
            <person name="Nolan M."/>
            <person name="Ohm R."/>
            <person name="Pangilinan J."/>
            <person name="Park H.-J."/>
            <person name="Ramirez L."/>
            <person name="Alfaro M."/>
            <person name="Sun H."/>
            <person name="Tritt A."/>
            <person name="Yoshinaga Y."/>
            <person name="Zwiers L.-H."/>
            <person name="Turgeon B."/>
            <person name="Goodwin S."/>
            <person name="Spatafora J."/>
            <person name="Crous P."/>
            <person name="Grigoriev I."/>
        </authorList>
    </citation>
    <scope>NUCLEOTIDE SEQUENCE</scope>
    <source>
        <strain evidence="1">CBS 207.26</strain>
    </source>
</reference>
<dbReference type="SUPFAM" id="SSF51735">
    <property type="entry name" value="NAD(P)-binding Rossmann-fold domains"/>
    <property type="match status" value="1"/>
</dbReference>
<dbReference type="AlphaFoldDB" id="A0A6A6DLY4"/>
<dbReference type="Gene3D" id="3.40.50.720">
    <property type="entry name" value="NAD(P)-binding Rossmann-like Domain"/>
    <property type="match status" value="1"/>
</dbReference>
<organism evidence="1 2">
    <name type="scientific">Zopfia rhizophila CBS 207.26</name>
    <dbReference type="NCBI Taxonomy" id="1314779"/>
    <lineage>
        <taxon>Eukaryota</taxon>
        <taxon>Fungi</taxon>
        <taxon>Dikarya</taxon>
        <taxon>Ascomycota</taxon>
        <taxon>Pezizomycotina</taxon>
        <taxon>Dothideomycetes</taxon>
        <taxon>Dothideomycetes incertae sedis</taxon>
        <taxon>Zopfiaceae</taxon>
        <taxon>Zopfia</taxon>
    </lineage>
</organism>
<accession>A0A6A6DLY4</accession>